<organism evidence="1 2">
    <name type="scientific">Petrolisthes manimaculis</name>
    <dbReference type="NCBI Taxonomy" id="1843537"/>
    <lineage>
        <taxon>Eukaryota</taxon>
        <taxon>Metazoa</taxon>
        <taxon>Ecdysozoa</taxon>
        <taxon>Arthropoda</taxon>
        <taxon>Crustacea</taxon>
        <taxon>Multicrustacea</taxon>
        <taxon>Malacostraca</taxon>
        <taxon>Eumalacostraca</taxon>
        <taxon>Eucarida</taxon>
        <taxon>Decapoda</taxon>
        <taxon>Pleocyemata</taxon>
        <taxon>Anomura</taxon>
        <taxon>Galatheoidea</taxon>
        <taxon>Porcellanidae</taxon>
        <taxon>Petrolisthes</taxon>
    </lineage>
</organism>
<accession>A0AAE1TJC4</accession>
<dbReference type="Proteomes" id="UP001292094">
    <property type="component" value="Unassembled WGS sequence"/>
</dbReference>
<name>A0AAE1TJC4_9EUCA</name>
<comment type="caution">
    <text evidence="1">The sequence shown here is derived from an EMBL/GenBank/DDBJ whole genome shotgun (WGS) entry which is preliminary data.</text>
</comment>
<dbReference type="AlphaFoldDB" id="A0AAE1TJC4"/>
<gene>
    <name evidence="1" type="ORF">Pmani_039595</name>
</gene>
<dbReference type="EMBL" id="JAWZYT010006923">
    <property type="protein sequence ID" value="KAK4287327.1"/>
    <property type="molecule type" value="Genomic_DNA"/>
</dbReference>
<keyword evidence="2" id="KW-1185">Reference proteome</keyword>
<protein>
    <submittedName>
        <fullName evidence="1">Uncharacterized protein</fullName>
    </submittedName>
</protein>
<evidence type="ECO:0000313" key="2">
    <source>
        <dbReference type="Proteomes" id="UP001292094"/>
    </source>
</evidence>
<proteinExistence type="predicted"/>
<reference evidence="1" key="1">
    <citation type="submission" date="2023-11" db="EMBL/GenBank/DDBJ databases">
        <title>Genome assemblies of two species of porcelain crab, Petrolisthes cinctipes and Petrolisthes manimaculis (Anomura: Porcellanidae).</title>
        <authorList>
            <person name="Angst P."/>
        </authorList>
    </citation>
    <scope>NUCLEOTIDE SEQUENCE</scope>
    <source>
        <strain evidence="1">PB745_02</strain>
        <tissue evidence="1">Gill</tissue>
    </source>
</reference>
<sequence>MFRYQDLPTINCGYKLSHISSQSMFPLVPLNVALVPLNVALVPLNVALVSLNVPLIPLNVALVPLNVPLRPTPSQSLCPTPSFPLTQFH</sequence>
<evidence type="ECO:0000313" key="1">
    <source>
        <dbReference type="EMBL" id="KAK4287327.1"/>
    </source>
</evidence>